<dbReference type="PANTHER" id="PTHR34387">
    <property type="entry name" value="SLR1258 PROTEIN"/>
    <property type="match status" value="1"/>
</dbReference>
<gene>
    <name evidence="1" type="ORF">GCM10011409_43560</name>
</gene>
<dbReference type="Gene3D" id="3.30.110.170">
    <property type="entry name" value="Protein of unknown function (DUF541), domain 1"/>
    <property type="match status" value="1"/>
</dbReference>
<dbReference type="GO" id="GO:0006974">
    <property type="term" value="P:DNA damage response"/>
    <property type="evidence" value="ECO:0007669"/>
    <property type="project" value="TreeGrafter"/>
</dbReference>
<keyword evidence="2" id="KW-1185">Reference proteome</keyword>
<organism evidence="1 2">
    <name type="scientific">Lentibacillus populi</name>
    <dbReference type="NCBI Taxonomy" id="1827502"/>
    <lineage>
        <taxon>Bacteria</taxon>
        <taxon>Bacillati</taxon>
        <taxon>Bacillota</taxon>
        <taxon>Bacilli</taxon>
        <taxon>Bacillales</taxon>
        <taxon>Bacillaceae</taxon>
        <taxon>Lentibacillus</taxon>
    </lineage>
</organism>
<dbReference type="InterPro" id="IPR052022">
    <property type="entry name" value="26kDa_periplasmic_antigen"/>
</dbReference>
<dbReference type="Pfam" id="PF04402">
    <property type="entry name" value="SIMPL"/>
    <property type="match status" value="1"/>
</dbReference>
<protein>
    <submittedName>
        <fullName evidence="1">SIMPL domain-containing protein</fullName>
    </submittedName>
</protein>
<dbReference type="RefSeq" id="WP_102415608.1">
    <property type="nucleotide sequence ID" value="NZ_BMJD01000067.1"/>
</dbReference>
<dbReference type="PANTHER" id="PTHR34387:SF1">
    <property type="entry name" value="PERIPLASMIC IMMUNOGENIC PROTEIN"/>
    <property type="match status" value="1"/>
</dbReference>
<comment type="caution">
    <text evidence="1">The sequence shown here is derived from an EMBL/GenBank/DDBJ whole genome shotgun (WGS) entry which is preliminary data.</text>
</comment>
<dbReference type="AlphaFoldDB" id="A0A9W5U1W6"/>
<dbReference type="Proteomes" id="UP000621492">
    <property type="component" value="Unassembled WGS sequence"/>
</dbReference>
<dbReference type="EMBL" id="BMJD01000067">
    <property type="protein sequence ID" value="GGB61617.1"/>
    <property type="molecule type" value="Genomic_DNA"/>
</dbReference>
<evidence type="ECO:0000313" key="1">
    <source>
        <dbReference type="EMBL" id="GGB61617.1"/>
    </source>
</evidence>
<name>A0A9W5U1W6_9BACI</name>
<evidence type="ECO:0000313" key="2">
    <source>
        <dbReference type="Proteomes" id="UP000621492"/>
    </source>
</evidence>
<dbReference type="Gene3D" id="3.30.70.2970">
    <property type="entry name" value="Protein of unknown function (DUF541), domain 2"/>
    <property type="match status" value="1"/>
</dbReference>
<dbReference type="InterPro" id="IPR007497">
    <property type="entry name" value="SIMPL/DUF541"/>
</dbReference>
<accession>A0A9W5U1W6</accession>
<reference evidence="1" key="2">
    <citation type="submission" date="2020-09" db="EMBL/GenBank/DDBJ databases">
        <authorList>
            <person name="Sun Q."/>
            <person name="Zhou Y."/>
        </authorList>
    </citation>
    <scope>NUCLEOTIDE SEQUENCE</scope>
    <source>
        <strain evidence="1">CGMCC 1.15454</strain>
    </source>
</reference>
<reference evidence="1" key="1">
    <citation type="journal article" date="2014" name="Int. J. Syst. Evol. Microbiol.">
        <title>Complete genome sequence of Corynebacterium casei LMG S-19264T (=DSM 44701T), isolated from a smear-ripened cheese.</title>
        <authorList>
            <consortium name="US DOE Joint Genome Institute (JGI-PGF)"/>
            <person name="Walter F."/>
            <person name="Albersmeier A."/>
            <person name="Kalinowski J."/>
            <person name="Ruckert C."/>
        </authorList>
    </citation>
    <scope>NUCLEOTIDE SEQUENCE</scope>
    <source>
        <strain evidence="1">CGMCC 1.15454</strain>
    </source>
</reference>
<proteinExistence type="predicted"/>
<sequence>MYYPYMPPQNRQQKGRTMKVTGTATVSAEPNLVTIQLAIVTENNELTQAQQENAQKVEKVIQSLLQLGIPRENIQTAAYTIHPHYDYVDGKQVFSGYEVTHALTVRIENIDQAGVIIDTAVQNGVNRVSNVDFTVRNSQKYYQQALRAALENATAKAETIAETIDVTLDPHPIRIVEEANEQPIVYQTFAVAKENTSTQLEPGQITFSASVRVKFQYYV</sequence>